<dbReference type="PANTHER" id="PTHR12608:SF1">
    <property type="entry name" value="TRANSMEMBRANE PROTEIN 165"/>
    <property type="match status" value="1"/>
</dbReference>
<organism evidence="8 9">
    <name type="scientific">Pseudocohnilembus persalinus</name>
    <name type="common">Ciliate</name>
    <dbReference type="NCBI Taxonomy" id="266149"/>
    <lineage>
        <taxon>Eukaryota</taxon>
        <taxon>Sar</taxon>
        <taxon>Alveolata</taxon>
        <taxon>Ciliophora</taxon>
        <taxon>Intramacronucleata</taxon>
        <taxon>Oligohymenophorea</taxon>
        <taxon>Scuticociliatia</taxon>
        <taxon>Philasterida</taxon>
        <taxon>Pseudocohnilembidae</taxon>
        <taxon>Pseudocohnilembus</taxon>
    </lineage>
</organism>
<evidence type="ECO:0000256" key="7">
    <source>
        <dbReference type="SAM" id="MobiDB-lite"/>
    </source>
</evidence>
<dbReference type="GO" id="GO:0032472">
    <property type="term" value="P:Golgi calcium ion transport"/>
    <property type="evidence" value="ECO:0007669"/>
    <property type="project" value="TreeGrafter"/>
</dbReference>
<feature type="transmembrane region" description="Helical" evidence="6">
    <location>
        <begin position="255"/>
        <end position="276"/>
    </location>
</feature>
<evidence type="ECO:0000313" key="8">
    <source>
        <dbReference type="EMBL" id="KRX08211.1"/>
    </source>
</evidence>
<keyword evidence="4 6" id="KW-1133">Transmembrane helix</keyword>
<feature type="transmembrane region" description="Helical" evidence="6">
    <location>
        <begin position="288"/>
        <end position="306"/>
    </location>
</feature>
<evidence type="ECO:0000256" key="2">
    <source>
        <dbReference type="ARBA" id="ARBA00009190"/>
    </source>
</evidence>
<dbReference type="Pfam" id="PF01169">
    <property type="entry name" value="GDT1"/>
    <property type="match status" value="2"/>
</dbReference>
<dbReference type="Proteomes" id="UP000054937">
    <property type="component" value="Unassembled WGS sequence"/>
</dbReference>
<feature type="transmembrane region" description="Helical" evidence="6">
    <location>
        <begin position="97"/>
        <end position="118"/>
    </location>
</feature>
<dbReference type="EMBL" id="LDAU01000069">
    <property type="protein sequence ID" value="KRX08211.1"/>
    <property type="molecule type" value="Genomic_DNA"/>
</dbReference>
<feature type="compositionally biased region" description="Basic and acidic residues" evidence="7">
    <location>
        <begin position="177"/>
        <end position="186"/>
    </location>
</feature>
<dbReference type="GO" id="GO:0005384">
    <property type="term" value="F:manganese ion transmembrane transporter activity"/>
    <property type="evidence" value="ECO:0007669"/>
    <property type="project" value="TreeGrafter"/>
</dbReference>
<accession>A0A0V0R122</accession>
<dbReference type="OrthoDB" id="442680at2759"/>
<dbReference type="SUPFAM" id="SSF103473">
    <property type="entry name" value="MFS general substrate transporter"/>
    <property type="match status" value="1"/>
</dbReference>
<evidence type="ECO:0000256" key="3">
    <source>
        <dbReference type="ARBA" id="ARBA00022692"/>
    </source>
</evidence>
<dbReference type="InterPro" id="IPR036259">
    <property type="entry name" value="MFS_trans_sf"/>
</dbReference>
<sequence length="309" mass="34302">MYFNELQMIHNIPPAIKVMNAEQQQPNEGESQGGQQIQIQNQVNEGQITFGKILLDEKVAKNGPFFGAFLANIFSEFGDKTFLIAAVMATKYSRLSVFIGSTAALVFMSLISCLLGHYIPSLLSPKYTSIIAGVLLTIFGGLLLWDAYKNESDEEEEKELEHELEEIDKRLSHHSRQQADTEKPLIGDEEITPQPSGAYKKMETEQNSEQQSVNKKFFSKQNIFVMGAVFSQVFFGEWGDKSQLTTIALAADNNSTLVFLGASLGLAFCNFFAVLGGKILAEKVSERVLNICGAILMFVFAISSFYKAF</sequence>
<dbReference type="AlphaFoldDB" id="A0A0V0R122"/>
<dbReference type="Gene3D" id="1.20.1250.20">
    <property type="entry name" value="MFS general substrate transporter like domains"/>
    <property type="match status" value="1"/>
</dbReference>
<dbReference type="GO" id="GO:0032468">
    <property type="term" value="P:Golgi calcium ion homeostasis"/>
    <property type="evidence" value="ECO:0007669"/>
    <property type="project" value="TreeGrafter"/>
</dbReference>
<dbReference type="GO" id="GO:0016020">
    <property type="term" value="C:membrane"/>
    <property type="evidence" value="ECO:0007669"/>
    <property type="project" value="UniProtKB-SubCell"/>
</dbReference>
<protein>
    <recommendedName>
        <fullName evidence="6">GDT1 family protein</fullName>
    </recommendedName>
</protein>
<dbReference type="GO" id="GO:0015085">
    <property type="term" value="F:calcium ion transmembrane transporter activity"/>
    <property type="evidence" value="ECO:0007669"/>
    <property type="project" value="TreeGrafter"/>
</dbReference>
<evidence type="ECO:0000256" key="6">
    <source>
        <dbReference type="RuleBase" id="RU365102"/>
    </source>
</evidence>
<keyword evidence="9" id="KW-1185">Reference proteome</keyword>
<reference evidence="8 9" key="1">
    <citation type="journal article" date="2015" name="Sci. Rep.">
        <title>Genome of the facultative scuticociliatosis pathogen Pseudocohnilembus persalinus provides insight into its virulence through horizontal gene transfer.</title>
        <authorList>
            <person name="Xiong J."/>
            <person name="Wang G."/>
            <person name="Cheng J."/>
            <person name="Tian M."/>
            <person name="Pan X."/>
            <person name="Warren A."/>
            <person name="Jiang C."/>
            <person name="Yuan D."/>
            <person name="Miao W."/>
        </authorList>
    </citation>
    <scope>NUCLEOTIDE SEQUENCE [LARGE SCALE GENOMIC DNA]</scope>
    <source>
        <strain evidence="8">36N120E</strain>
    </source>
</reference>
<comment type="subcellular location">
    <subcellularLocation>
        <location evidence="1 6">Membrane</location>
        <topology evidence="1 6">Multi-pass membrane protein</topology>
    </subcellularLocation>
</comment>
<dbReference type="GO" id="GO:0005794">
    <property type="term" value="C:Golgi apparatus"/>
    <property type="evidence" value="ECO:0007669"/>
    <property type="project" value="TreeGrafter"/>
</dbReference>
<proteinExistence type="inferred from homology"/>
<feature type="transmembrane region" description="Helical" evidence="6">
    <location>
        <begin position="217"/>
        <end position="235"/>
    </location>
</feature>
<dbReference type="PANTHER" id="PTHR12608">
    <property type="entry name" value="TRANSMEMBRANE PROTEIN HTP-1 RELATED"/>
    <property type="match status" value="1"/>
</dbReference>
<evidence type="ECO:0000256" key="5">
    <source>
        <dbReference type="ARBA" id="ARBA00023136"/>
    </source>
</evidence>
<feature type="transmembrane region" description="Helical" evidence="6">
    <location>
        <begin position="130"/>
        <end position="148"/>
    </location>
</feature>
<gene>
    <name evidence="8" type="ORF">PPERSA_11688</name>
</gene>
<name>A0A0V0R122_PSEPJ</name>
<evidence type="ECO:0000256" key="1">
    <source>
        <dbReference type="ARBA" id="ARBA00004141"/>
    </source>
</evidence>
<feature type="region of interest" description="Disordered" evidence="7">
    <location>
        <begin position="171"/>
        <end position="192"/>
    </location>
</feature>
<dbReference type="OMA" id="ILGHAIC"/>
<keyword evidence="5 6" id="KW-0472">Membrane</keyword>
<comment type="caution">
    <text evidence="8">The sequence shown here is derived from an EMBL/GenBank/DDBJ whole genome shotgun (WGS) entry which is preliminary data.</text>
</comment>
<keyword evidence="3 6" id="KW-0812">Transmembrane</keyword>
<dbReference type="InParanoid" id="A0A0V0R122"/>
<comment type="similarity">
    <text evidence="2 6">Belongs to the GDT1 family.</text>
</comment>
<evidence type="ECO:0000256" key="4">
    <source>
        <dbReference type="ARBA" id="ARBA00022989"/>
    </source>
</evidence>
<evidence type="ECO:0000313" key="9">
    <source>
        <dbReference type="Proteomes" id="UP000054937"/>
    </source>
</evidence>
<dbReference type="InterPro" id="IPR001727">
    <property type="entry name" value="GDT1-like"/>
</dbReference>